<evidence type="ECO:0000256" key="6">
    <source>
        <dbReference type="ARBA" id="ARBA00022737"/>
    </source>
</evidence>
<dbReference type="Pfam" id="PF12838">
    <property type="entry name" value="Fer4_7"/>
    <property type="match status" value="1"/>
</dbReference>
<keyword evidence="12" id="KW-1185">Reference proteome</keyword>
<keyword evidence="8" id="KW-0408">Iron</keyword>
<protein>
    <submittedName>
        <fullName evidence="11">Ferredoxin III, nif-specific</fullName>
    </submittedName>
</protein>
<feature type="domain" description="4Fe-4S ferredoxin-type" evidence="10">
    <location>
        <begin position="62"/>
        <end position="92"/>
    </location>
</feature>
<dbReference type="Proteomes" id="UP001196980">
    <property type="component" value="Unassembled WGS sequence"/>
</dbReference>
<evidence type="ECO:0000256" key="8">
    <source>
        <dbReference type="ARBA" id="ARBA00023004"/>
    </source>
</evidence>
<dbReference type="PANTHER" id="PTHR43687">
    <property type="entry name" value="ADENYLYLSULFATE REDUCTASE, BETA SUBUNIT"/>
    <property type="match status" value="1"/>
</dbReference>
<comment type="cofactor">
    <cofactor evidence="1">
        <name>[4Fe-4S] cluster</name>
        <dbReference type="ChEBI" id="CHEBI:49883"/>
    </cofactor>
</comment>
<evidence type="ECO:0000256" key="9">
    <source>
        <dbReference type="ARBA" id="ARBA00023014"/>
    </source>
</evidence>
<comment type="caution">
    <text evidence="11">The sequence shown here is derived from an EMBL/GenBank/DDBJ whole genome shotgun (WGS) entry which is preliminary data.</text>
</comment>
<organism evidence="11 12">
    <name type="scientific">Candidatus Magnetobacterium casense</name>
    <dbReference type="NCBI Taxonomy" id="1455061"/>
    <lineage>
        <taxon>Bacteria</taxon>
        <taxon>Pseudomonadati</taxon>
        <taxon>Nitrospirota</taxon>
        <taxon>Thermodesulfovibrionia</taxon>
        <taxon>Thermodesulfovibrionales</taxon>
        <taxon>Candidatus Magnetobacteriaceae</taxon>
        <taxon>Candidatus Magnetobacterium</taxon>
    </lineage>
</organism>
<evidence type="ECO:0000256" key="4">
    <source>
        <dbReference type="ARBA" id="ARBA00022485"/>
    </source>
</evidence>
<reference evidence="11 12" key="1">
    <citation type="journal article" date="2020" name="J Geophys Res Biogeosci">
        <title>Magnetotaxis as an Adaptation to Enable Bacterial Shuttling of Microbial Sulfur and Sulfur Cycling Across Aquatic Oxic#Anoxic Interfaces.</title>
        <authorList>
            <person name="Li J."/>
            <person name="Liu P."/>
            <person name="Wang J."/>
            <person name="Roberts A.P."/>
            <person name="Pan Y."/>
        </authorList>
    </citation>
    <scope>NUCLEOTIDE SEQUENCE [LARGE SCALE GENOMIC DNA]</scope>
    <source>
        <strain evidence="11 12">MYR-1_YQ</strain>
    </source>
</reference>
<evidence type="ECO:0000256" key="5">
    <source>
        <dbReference type="ARBA" id="ARBA00022723"/>
    </source>
</evidence>
<keyword evidence="5" id="KW-0479">Metal-binding</keyword>
<keyword evidence="6" id="KW-0677">Repeat</keyword>
<dbReference type="InterPro" id="IPR017896">
    <property type="entry name" value="4Fe4S_Fe-S-bd"/>
</dbReference>
<dbReference type="InterPro" id="IPR014283">
    <property type="entry name" value="FdIII_4_nif"/>
</dbReference>
<proteinExistence type="predicted"/>
<evidence type="ECO:0000256" key="2">
    <source>
        <dbReference type="ARBA" id="ARBA00003532"/>
    </source>
</evidence>
<keyword evidence="9" id="KW-0411">Iron-sulfur</keyword>
<evidence type="ECO:0000256" key="1">
    <source>
        <dbReference type="ARBA" id="ARBA00001966"/>
    </source>
</evidence>
<dbReference type="NCBIfam" id="TIGR02936">
    <property type="entry name" value="fdxN_nitrog"/>
    <property type="match status" value="1"/>
</dbReference>
<dbReference type="PROSITE" id="PS51379">
    <property type="entry name" value="4FE4S_FER_2"/>
    <property type="match status" value="2"/>
</dbReference>
<feature type="domain" description="4Fe-4S ferredoxin-type" evidence="10">
    <location>
        <begin position="18"/>
        <end position="47"/>
    </location>
</feature>
<comment type="function">
    <text evidence="2">Ferredoxins are iron-sulfur proteins that transfer electrons in a wide variety of metabolic reactions.</text>
</comment>
<evidence type="ECO:0000313" key="11">
    <source>
        <dbReference type="EMBL" id="MBV6342146.1"/>
    </source>
</evidence>
<gene>
    <name evidence="11" type="primary">fdxB</name>
    <name evidence="11" type="ORF">HWQ67_11170</name>
</gene>
<accession>A0ABS6S019</accession>
<dbReference type="PANTHER" id="PTHR43687:SF1">
    <property type="entry name" value="FERREDOXIN III"/>
    <property type="match status" value="1"/>
</dbReference>
<dbReference type="RefSeq" id="WP_218252768.1">
    <property type="nucleotide sequence ID" value="NZ_JABXWD010000202.1"/>
</dbReference>
<evidence type="ECO:0000256" key="3">
    <source>
        <dbReference type="ARBA" id="ARBA00022448"/>
    </source>
</evidence>
<evidence type="ECO:0000256" key="7">
    <source>
        <dbReference type="ARBA" id="ARBA00022982"/>
    </source>
</evidence>
<dbReference type="EMBL" id="JABXWD010000202">
    <property type="protein sequence ID" value="MBV6342146.1"/>
    <property type="molecule type" value="Genomic_DNA"/>
</dbReference>
<dbReference type="InterPro" id="IPR050572">
    <property type="entry name" value="Fe-S_Ferredoxin"/>
</dbReference>
<sequence>MVQVVGYTRGGRVWVPRFLESIDAERCIGCGRCYKACSRNVLELIDNPFEKEDEFGDDMGNKVMYVANPEDCIGCGSCSRVCTKKCHKHITL</sequence>
<evidence type="ECO:0000259" key="10">
    <source>
        <dbReference type="PROSITE" id="PS51379"/>
    </source>
</evidence>
<name>A0ABS6S019_9BACT</name>
<keyword evidence="7" id="KW-0249">Electron transport</keyword>
<keyword evidence="3" id="KW-0813">Transport</keyword>
<evidence type="ECO:0000313" key="12">
    <source>
        <dbReference type="Proteomes" id="UP001196980"/>
    </source>
</evidence>
<keyword evidence="4" id="KW-0004">4Fe-4S</keyword>